<feature type="region of interest" description="Disordered" evidence="2">
    <location>
        <begin position="72"/>
        <end position="101"/>
    </location>
</feature>
<feature type="compositionally biased region" description="Basic residues" evidence="2">
    <location>
        <begin position="332"/>
        <end position="347"/>
    </location>
</feature>
<evidence type="ECO:0000256" key="1">
    <source>
        <dbReference type="SAM" id="Coils"/>
    </source>
</evidence>
<dbReference type="GO" id="GO:0003676">
    <property type="term" value="F:nucleic acid binding"/>
    <property type="evidence" value="ECO:0007669"/>
    <property type="project" value="InterPro"/>
</dbReference>
<dbReference type="Pfam" id="PF01585">
    <property type="entry name" value="G-patch"/>
    <property type="match status" value="1"/>
</dbReference>
<sequence length="505" mass="53859">MAEALALEAEIVAQLAEQRDALEGLEAALEAGESAELEEMKQQLQEAVKELESALLDMTKERLLGMVDAAQPGNTSQAAHPEAVGGAGEGRDGNGAAASSDLAVQPGSTCRFRYIDGRWYNGLVVDCSASEATVQFLMPTKAYMLSGEAEIESVQAAQRTLQVVMHDSGQRMTVPRHAVAVSALADTSDNEGSQDARMPLDSSQDGPLDDQEEEPDEDAGDDAGDLDEYDDAEDEDAYRPIVFGRVSSAMSEAANAVAQAAEAGPQTDTAHFAAWETHTRGIGSKLLAGMGYIRGNGLGRAGRGVVAPLEVQMLRAGAGLGSAGGAGGTREGRKKRRRGGERSRRRKFAEQARTAKNAKHDKQQATELARGTPGIFAFINGSLGDKSEAAALQRAQHDSHDLRKAGRSHGRFKTAASEAPRQTPQGKPPDRKALVNHQDMVSAAQHKIARLQETGARNASDKVVSAQIARKLLEARQELANAVSAHATAEKAIHNKEKQKRWMKF</sequence>
<dbReference type="PANTHER" id="PTHR47650">
    <property type="entry name" value="ZINC FINGER CCCH DOMAIN-CONTAINING PROTEIN 22"/>
    <property type="match status" value="1"/>
</dbReference>
<feature type="compositionally biased region" description="Basic and acidic residues" evidence="2">
    <location>
        <begin position="395"/>
        <end position="404"/>
    </location>
</feature>
<keyword evidence="1" id="KW-0175">Coiled coil</keyword>
<dbReference type="PANTHER" id="PTHR47650:SF2">
    <property type="entry name" value="ZINC FINGER CCCH DOMAIN-CONTAINING PROTEIN 22"/>
    <property type="match status" value="1"/>
</dbReference>
<evidence type="ECO:0000313" key="4">
    <source>
        <dbReference type="EMBL" id="KAK9813258.1"/>
    </source>
</evidence>
<feature type="region of interest" description="Disordered" evidence="2">
    <location>
        <begin position="395"/>
        <end position="432"/>
    </location>
</feature>
<evidence type="ECO:0000256" key="2">
    <source>
        <dbReference type="SAM" id="MobiDB-lite"/>
    </source>
</evidence>
<evidence type="ECO:0000259" key="3">
    <source>
        <dbReference type="PROSITE" id="PS50174"/>
    </source>
</evidence>
<feature type="region of interest" description="Disordered" evidence="2">
    <location>
        <begin position="185"/>
        <end position="237"/>
    </location>
</feature>
<dbReference type="PROSITE" id="PS50174">
    <property type="entry name" value="G_PATCH"/>
    <property type="match status" value="1"/>
</dbReference>
<gene>
    <name evidence="4" type="ORF">WJX72_011523</name>
</gene>
<feature type="domain" description="G-patch" evidence="3">
    <location>
        <begin position="279"/>
        <end position="325"/>
    </location>
</feature>
<evidence type="ECO:0000313" key="5">
    <source>
        <dbReference type="Proteomes" id="UP001489004"/>
    </source>
</evidence>
<organism evidence="4 5">
    <name type="scientific">[Myrmecia] bisecta</name>
    <dbReference type="NCBI Taxonomy" id="41462"/>
    <lineage>
        <taxon>Eukaryota</taxon>
        <taxon>Viridiplantae</taxon>
        <taxon>Chlorophyta</taxon>
        <taxon>core chlorophytes</taxon>
        <taxon>Trebouxiophyceae</taxon>
        <taxon>Trebouxiales</taxon>
        <taxon>Trebouxiaceae</taxon>
        <taxon>Myrmecia</taxon>
    </lineage>
</organism>
<comment type="caution">
    <text evidence="4">The sequence shown here is derived from an EMBL/GenBank/DDBJ whole genome shotgun (WGS) entry which is preliminary data.</text>
</comment>
<keyword evidence="5" id="KW-1185">Reference proteome</keyword>
<dbReference type="SMART" id="SM00443">
    <property type="entry name" value="G_patch"/>
    <property type="match status" value="1"/>
</dbReference>
<reference evidence="4 5" key="1">
    <citation type="journal article" date="2024" name="Nat. Commun.">
        <title>Phylogenomics reveals the evolutionary origins of lichenization in chlorophyte algae.</title>
        <authorList>
            <person name="Puginier C."/>
            <person name="Libourel C."/>
            <person name="Otte J."/>
            <person name="Skaloud P."/>
            <person name="Haon M."/>
            <person name="Grisel S."/>
            <person name="Petersen M."/>
            <person name="Berrin J.G."/>
            <person name="Delaux P.M."/>
            <person name="Dal Grande F."/>
            <person name="Keller J."/>
        </authorList>
    </citation>
    <scope>NUCLEOTIDE SEQUENCE [LARGE SCALE GENOMIC DNA]</scope>
    <source>
        <strain evidence="4 5">SAG 2043</strain>
    </source>
</reference>
<dbReference type="Proteomes" id="UP001489004">
    <property type="component" value="Unassembled WGS sequence"/>
</dbReference>
<dbReference type="InterPro" id="IPR000467">
    <property type="entry name" value="G_patch_dom"/>
</dbReference>
<protein>
    <recommendedName>
        <fullName evidence="3">G-patch domain-containing protein</fullName>
    </recommendedName>
</protein>
<name>A0AAW1PTD8_9CHLO</name>
<feature type="compositionally biased region" description="Acidic residues" evidence="2">
    <location>
        <begin position="207"/>
        <end position="236"/>
    </location>
</feature>
<dbReference type="EMBL" id="JALJOR010000008">
    <property type="protein sequence ID" value="KAK9813258.1"/>
    <property type="molecule type" value="Genomic_DNA"/>
</dbReference>
<accession>A0AAW1PTD8</accession>
<feature type="region of interest" description="Disordered" evidence="2">
    <location>
        <begin position="319"/>
        <end position="369"/>
    </location>
</feature>
<proteinExistence type="predicted"/>
<dbReference type="AlphaFoldDB" id="A0AAW1PTD8"/>
<feature type="coiled-coil region" evidence="1">
    <location>
        <begin position="15"/>
        <end position="61"/>
    </location>
</feature>
<feature type="compositionally biased region" description="Gly residues" evidence="2">
    <location>
        <begin position="319"/>
        <end position="329"/>
    </location>
</feature>